<reference evidence="7" key="1">
    <citation type="submission" date="2018-11" db="EMBL/GenBank/DDBJ databases">
        <authorList>
            <person name="Alioto T."/>
            <person name="Alioto T."/>
        </authorList>
    </citation>
    <scope>NUCLEOTIDE SEQUENCE</scope>
</reference>
<evidence type="ECO:0000313" key="7">
    <source>
        <dbReference type="EMBL" id="VDI40825.1"/>
    </source>
</evidence>
<dbReference type="PANTHER" id="PTHR11474:SF126">
    <property type="entry name" value="TYROSINASE-LIKE PROTEIN TYR-1-RELATED"/>
    <property type="match status" value="1"/>
</dbReference>
<dbReference type="InterPro" id="IPR008922">
    <property type="entry name" value="Di-copper_centre_dom_sf"/>
</dbReference>
<keyword evidence="3" id="KW-0472">Membrane</keyword>
<accession>A0A8B6EWI3</accession>
<feature type="domain" description="Tyrosinase copper-binding" evidence="5">
    <location>
        <begin position="129"/>
        <end position="146"/>
    </location>
</feature>
<evidence type="ECO:0000256" key="4">
    <source>
        <dbReference type="SAM" id="SignalP"/>
    </source>
</evidence>
<dbReference type="InterPro" id="IPR050316">
    <property type="entry name" value="Tyrosinase/Hemocyanin"/>
</dbReference>
<feature type="signal peptide" evidence="4">
    <location>
        <begin position="1"/>
        <end position="19"/>
    </location>
</feature>
<dbReference type="Pfam" id="PF00264">
    <property type="entry name" value="Tyrosinase"/>
    <property type="match status" value="1"/>
</dbReference>
<comment type="caution">
    <text evidence="7">The sequence shown here is derived from an EMBL/GenBank/DDBJ whole genome shotgun (WGS) entry which is preliminary data.</text>
</comment>
<feature type="domain" description="Tyrosinase copper-binding" evidence="6">
    <location>
        <begin position="276"/>
        <end position="287"/>
    </location>
</feature>
<proteinExistence type="predicted"/>
<feature type="transmembrane region" description="Helical" evidence="3">
    <location>
        <begin position="398"/>
        <end position="422"/>
    </location>
</feature>
<keyword evidence="3" id="KW-0812">Transmembrane</keyword>
<dbReference type="InterPro" id="IPR002227">
    <property type="entry name" value="Tyrosinase_Cu-bd"/>
</dbReference>
<evidence type="ECO:0000313" key="8">
    <source>
        <dbReference type="Proteomes" id="UP000596742"/>
    </source>
</evidence>
<dbReference type="PANTHER" id="PTHR11474">
    <property type="entry name" value="TYROSINASE FAMILY MEMBER"/>
    <property type="match status" value="1"/>
</dbReference>
<gene>
    <name evidence="7" type="ORF">MGAL_10B039266</name>
</gene>
<dbReference type="EMBL" id="UYJE01005828">
    <property type="protein sequence ID" value="VDI40825.1"/>
    <property type="molecule type" value="Genomic_DNA"/>
</dbReference>
<dbReference type="PROSITE" id="PS00497">
    <property type="entry name" value="TYROSINASE_1"/>
    <property type="match status" value="1"/>
</dbReference>
<keyword evidence="3" id="KW-1133">Transmembrane helix</keyword>
<protein>
    <recommendedName>
        <fullName evidence="5 6">Tyrosinase copper-binding domain-containing protein</fullName>
    </recommendedName>
</protein>
<feature type="chain" id="PRO_5032856224" description="Tyrosinase copper-binding domain-containing protein" evidence="4">
    <location>
        <begin position="20"/>
        <end position="451"/>
    </location>
</feature>
<dbReference type="Proteomes" id="UP000596742">
    <property type="component" value="Unassembled WGS sequence"/>
</dbReference>
<dbReference type="AlphaFoldDB" id="A0A8B6EWI3"/>
<dbReference type="SUPFAM" id="SSF48056">
    <property type="entry name" value="Di-copper centre-containing domain"/>
    <property type="match status" value="1"/>
</dbReference>
<organism evidence="7 8">
    <name type="scientific">Mytilus galloprovincialis</name>
    <name type="common">Mediterranean mussel</name>
    <dbReference type="NCBI Taxonomy" id="29158"/>
    <lineage>
        <taxon>Eukaryota</taxon>
        <taxon>Metazoa</taxon>
        <taxon>Spiralia</taxon>
        <taxon>Lophotrochozoa</taxon>
        <taxon>Mollusca</taxon>
        <taxon>Bivalvia</taxon>
        <taxon>Autobranchia</taxon>
        <taxon>Pteriomorphia</taxon>
        <taxon>Mytilida</taxon>
        <taxon>Mytiloidea</taxon>
        <taxon>Mytilidae</taxon>
        <taxon>Mytilinae</taxon>
        <taxon>Mytilus</taxon>
    </lineage>
</organism>
<dbReference type="GO" id="GO:0046872">
    <property type="term" value="F:metal ion binding"/>
    <property type="evidence" value="ECO:0007669"/>
    <property type="project" value="UniProtKB-KW"/>
</dbReference>
<dbReference type="PROSITE" id="PS00498">
    <property type="entry name" value="TYROSINASE_2"/>
    <property type="match status" value="1"/>
</dbReference>
<evidence type="ECO:0000259" key="6">
    <source>
        <dbReference type="PROSITE" id="PS00498"/>
    </source>
</evidence>
<dbReference type="PRINTS" id="PR00092">
    <property type="entry name" value="TYROSINASE"/>
</dbReference>
<evidence type="ECO:0000256" key="2">
    <source>
        <dbReference type="ARBA" id="ARBA00023008"/>
    </source>
</evidence>
<name>A0A8B6EWI3_MYTGA</name>
<evidence type="ECO:0000256" key="3">
    <source>
        <dbReference type="SAM" id="Phobius"/>
    </source>
</evidence>
<keyword evidence="8" id="KW-1185">Reference proteome</keyword>
<sequence>MLSMLSSVVLYLHAVLVHSEITPEGYDPECTIQDEADFDFYQCDATFSKNYYCSLSLEQQDWLQSIWQEALKDRSYRPRKRREIRTLSEKEKTTFFKAINQLKTDTTIAPNKYDTLALVHTSRTLCSAHQGSNFLGWHRVYLLLFETALRQKDKSVVLPYWDSVLDNQNITAPRKTVLFTKDFLGNGNGNVTDGPFKNWRDMFNCPLNRNISRPGSELMSPEIVEWIENDISIFLVEDIIDHFWSAERLETIEGQHNLPHGWVGGMMAILSSSPKDPAFFLHHAYVDYIWEKFRQKQLRLGQNPEYYTGLGVSEWISESKNYNLTLFHAPYRNMDCFKWMKNIDGYSNIFTENLYVYEDSPTYPDCGNTKYLNWNTVLKRCIGIKPVLSAIPQTIKPYYVHMIIIISVSFILLIIISFLVFLTLRKIKRVTIFTVSNEELKPLCRRSVSNI</sequence>
<keyword evidence="2" id="KW-0186">Copper</keyword>
<dbReference type="OrthoDB" id="6072413at2759"/>
<evidence type="ECO:0000256" key="1">
    <source>
        <dbReference type="ARBA" id="ARBA00022723"/>
    </source>
</evidence>
<evidence type="ECO:0000259" key="5">
    <source>
        <dbReference type="PROSITE" id="PS00497"/>
    </source>
</evidence>
<keyword evidence="4" id="KW-0732">Signal</keyword>
<dbReference type="Gene3D" id="1.10.1280.10">
    <property type="entry name" value="Di-copper center containing domain from catechol oxidase"/>
    <property type="match status" value="1"/>
</dbReference>
<keyword evidence="1" id="KW-0479">Metal-binding</keyword>
<dbReference type="GO" id="GO:0016491">
    <property type="term" value="F:oxidoreductase activity"/>
    <property type="evidence" value="ECO:0007669"/>
    <property type="project" value="InterPro"/>
</dbReference>